<evidence type="ECO:0000313" key="3">
    <source>
        <dbReference type="EMBL" id="RQH03481.1"/>
    </source>
</evidence>
<dbReference type="Gene3D" id="1.10.10.10">
    <property type="entry name" value="Winged helix-like DNA-binding domain superfamily/Winged helix DNA-binding domain"/>
    <property type="match status" value="1"/>
</dbReference>
<evidence type="ECO:0000256" key="1">
    <source>
        <dbReference type="SAM" id="MobiDB-lite"/>
    </source>
</evidence>
<sequence length="430" mass="46405">MSSPPGDESSTTVAFDVLSSPVRRQLVSALLERAESTDSRTDVESTSIDELTTDVASAHHGHPIVTDDQWSQTRVSLVHAHLPRLEERGLLACEPGGDGITVALEDHPLLEIGWVRTLLADPTGGSIREEGVLNRTLDSLRPPRGRTTCAALAKRRDAVPVVDLAAMVAATEADADTRLVDVSETDCRAVATTLAHRHLPALANAGVLEYDRDDETAAIDPAAPQWRADWLLDSPLGSVAKQLRPALDESGDRSAGGGVGRRTNGVPPSVGETECRTIDGAVNVVAHSQEIVDDADEELFVMAPDDDVFQPGCLERWRAAAERGVDIYVGSHSPRLRDTVRATVPDATVCKPQFDWINVPVENIHHGRVVFADRQRAMVVTIDESRGDRRVTAITGTGEENALVRLVREHVGPRLDRLHGGGEQTSLLPM</sequence>
<feature type="domain" description="DUF7344" evidence="2">
    <location>
        <begin position="15"/>
        <end position="93"/>
    </location>
</feature>
<dbReference type="InterPro" id="IPR055768">
    <property type="entry name" value="DUF7344"/>
</dbReference>
<dbReference type="InterPro" id="IPR036388">
    <property type="entry name" value="WH-like_DNA-bd_sf"/>
</dbReference>
<dbReference type="OrthoDB" id="247722at2157"/>
<evidence type="ECO:0000259" key="2">
    <source>
        <dbReference type="Pfam" id="PF24035"/>
    </source>
</evidence>
<protein>
    <recommendedName>
        <fullName evidence="2">DUF7344 domain-containing protein</fullName>
    </recommendedName>
</protein>
<dbReference type="EMBL" id="REFZ01000001">
    <property type="protein sequence ID" value="RQH03481.1"/>
    <property type="molecule type" value="Genomic_DNA"/>
</dbReference>
<feature type="domain" description="DUF7344" evidence="2">
    <location>
        <begin position="139"/>
        <end position="216"/>
    </location>
</feature>
<evidence type="ECO:0000313" key="4">
    <source>
        <dbReference type="Proteomes" id="UP000281431"/>
    </source>
</evidence>
<feature type="region of interest" description="Disordered" evidence="1">
    <location>
        <begin position="246"/>
        <end position="273"/>
    </location>
</feature>
<comment type="caution">
    <text evidence="3">The sequence shown here is derived from an EMBL/GenBank/DDBJ whole genome shotgun (WGS) entry which is preliminary data.</text>
</comment>
<name>A0A3N6MZA7_NATCH</name>
<dbReference type="Pfam" id="PF24035">
    <property type="entry name" value="DUF7344"/>
    <property type="match status" value="2"/>
</dbReference>
<accession>A0A3N6MZA7</accession>
<dbReference type="Proteomes" id="UP000281431">
    <property type="component" value="Unassembled WGS sequence"/>
</dbReference>
<gene>
    <name evidence="3" type="ORF">EA472_02695</name>
</gene>
<organism evidence="3 4">
    <name type="scientific">Natrarchaeobius chitinivorans</name>
    <dbReference type="NCBI Taxonomy" id="1679083"/>
    <lineage>
        <taxon>Archaea</taxon>
        <taxon>Methanobacteriati</taxon>
        <taxon>Methanobacteriota</taxon>
        <taxon>Stenosarchaea group</taxon>
        <taxon>Halobacteria</taxon>
        <taxon>Halobacteriales</taxon>
        <taxon>Natrialbaceae</taxon>
        <taxon>Natrarchaeobius</taxon>
    </lineage>
</organism>
<reference evidence="3 4" key="1">
    <citation type="submission" date="2018-10" db="EMBL/GenBank/DDBJ databases">
        <title>Natrarchaeobius chitinivorans gen. nov., sp. nov., and Natrarchaeobius haloalkaliphilus sp. nov., alkaliphilic, chitin-utilizing haloarchaea from hypersaline alkaline lakes.</title>
        <authorList>
            <person name="Sorokin D.Y."/>
            <person name="Elcheninov A.G."/>
            <person name="Kostrikina N.A."/>
            <person name="Bale N.J."/>
            <person name="Sinninghe Damste J.S."/>
            <person name="Khijniak T.V."/>
            <person name="Kublanov I.V."/>
            <person name="Toshchakov S.V."/>
        </authorList>
    </citation>
    <scope>NUCLEOTIDE SEQUENCE [LARGE SCALE GENOMIC DNA]</scope>
    <source>
        <strain evidence="3 4">AArcht7</strain>
    </source>
</reference>
<proteinExistence type="predicted"/>
<keyword evidence="4" id="KW-1185">Reference proteome</keyword>
<dbReference type="AlphaFoldDB" id="A0A3N6MZA7"/>